<evidence type="ECO:0000313" key="2">
    <source>
        <dbReference type="EMBL" id="GAA5042133.1"/>
    </source>
</evidence>
<dbReference type="EMBL" id="BAABJM010000001">
    <property type="protein sequence ID" value="GAA5042133.1"/>
    <property type="molecule type" value="Genomic_DNA"/>
</dbReference>
<gene>
    <name evidence="2" type="ORF">GCM10023318_01970</name>
</gene>
<organism evidence="2 3">
    <name type="scientific">Nocardia callitridis</name>
    <dbReference type="NCBI Taxonomy" id="648753"/>
    <lineage>
        <taxon>Bacteria</taxon>
        <taxon>Bacillati</taxon>
        <taxon>Actinomycetota</taxon>
        <taxon>Actinomycetes</taxon>
        <taxon>Mycobacteriales</taxon>
        <taxon>Nocardiaceae</taxon>
        <taxon>Nocardia</taxon>
    </lineage>
</organism>
<dbReference type="InterPro" id="IPR041581">
    <property type="entry name" value="Glyoxalase_6"/>
</dbReference>
<dbReference type="InterPro" id="IPR037523">
    <property type="entry name" value="VOC_core"/>
</dbReference>
<accession>A0ABP9JRP1</accession>
<dbReference type="CDD" id="cd06587">
    <property type="entry name" value="VOC"/>
    <property type="match status" value="1"/>
</dbReference>
<reference evidence="3" key="1">
    <citation type="journal article" date="2019" name="Int. J. Syst. Evol. Microbiol.">
        <title>The Global Catalogue of Microorganisms (GCM) 10K type strain sequencing project: providing services to taxonomists for standard genome sequencing and annotation.</title>
        <authorList>
            <consortium name="The Broad Institute Genomics Platform"/>
            <consortium name="The Broad Institute Genome Sequencing Center for Infectious Disease"/>
            <person name="Wu L."/>
            <person name="Ma J."/>
        </authorList>
    </citation>
    <scope>NUCLEOTIDE SEQUENCE [LARGE SCALE GENOMIC DNA]</scope>
    <source>
        <strain evidence="3">JCM 18298</strain>
    </source>
</reference>
<name>A0ABP9JRP1_9NOCA</name>
<feature type="domain" description="VOC" evidence="1">
    <location>
        <begin position="1"/>
        <end position="110"/>
    </location>
</feature>
<dbReference type="SUPFAM" id="SSF54593">
    <property type="entry name" value="Glyoxalase/Bleomycin resistance protein/Dihydroxybiphenyl dioxygenase"/>
    <property type="match status" value="1"/>
</dbReference>
<keyword evidence="3" id="KW-1185">Reference proteome</keyword>
<dbReference type="Gene3D" id="3.10.180.10">
    <property type="entry name" value="2,3-Dihydroxybiphenyl 1,2-Dioxygenase, domain 1"/>
    <property type="match status" value="1"/>
</dbReference>
<sequence>MLASSDPARLRDWYVTAFEPKVSRTPGGPGMDILDFGGFYVMLDSRDDVGAANPEPGRLILNIDVTDARAVVGRIADLGGGWVAELDDRDGSLFATALDPDGNYVQLVQLSPKHLAEMTEVAEASR</sequence>
<protein>
    <recommendedName>
        <fullName evidence="1">VOC domain-containing protein</fullName>
    </recommendedName>
</protein>
<dbReference type="Pfam" id="PF18029">
    <property type="entry name" value="Glyoxalase_6"/>
    <property type="match status" value="1"/>
</dbReference>
<dbReference type="PROSITE" id="PS51819">
    <property type="entry name" value="VOC"/>
    <property type="match status" value="1"/>
</dbReference>
<dbReference type="InterPro" id="IPR029068">
    <property type="entry name" value="Glyas_Bleomycin-R_OHBP_Dase"/>
</dbReference>
<proteinExistence type="predicted"/>
<evidence type="ECO:0000313" key="3">
    <source>
        <dbReference type="Proteomes" id="UP001500603"/>
    </source>
</evidence>
<comment type="caution">
    <text evidence="2">The sequence shown here is derived from an EMBL/GenBank/DDBJ whole genome shotgun (WGS) entry which is preliminary data.</text>
</comment>
<dbReference type="Proteomes" id="UP001500603">
    <property type="component" value="Unassembled WGS sequence"/>
</dbReference>
<evidence type="ECO:0000259" key="1">
    <source>
        <dbReference type="PROSITE" id="PS51819"/>
    </source>
</evidence>